<proteinExistence type="predicted"/>
<protein>
    <submittedName>
        <fullName evidence="1">GntR family transcriptional regulator</fullName>
    </submittedName>
</protein>
<dbReference type="Proteomes" id="UP000308836">
    <property type="component" value="Unassembled WGS sequence"/>
</dbReference>
<evidence type="ECO:0000313" key="1">
    <source>
        <dbReference type="EMBL" id="TGY66560.1"/>
    </source>
</evidence>
<comment type="caution">
    <text evidence="1">The sequence shown here is derived from an EMBL/GenBank/DDBJ whole genome shotgun (WGS) entry which is preliminary data.</text>
</comment>
<gene>
    <name evidence="1" type="ORF">E5336_03245</name>
</gene>
<keyword evidence="2" id="KW-1185">Reference proteome</keyword>
<name>A0AC61R9U8_9FIRM</name>
<evidence type="ECO:0000313" key="2">
    <source>
        <dbReference type="Proteomes" id="UP000308836"/>
    </source>
</evidence>
<dbReference type="EMBL" id="SRYG01000005">
    <property type="protein sequence ID" value="TGY66560.1"/>
    <property type="molecule type" value="Genomic_DNA"/>
</dbReference>
<organism evidence="1 2">
    <name type="scientific">Dubosiella muris</name>
    <dbReference type="NCBI Taxonomy" id="3038133"/>
    <lineage>
        <taxon>Bacteria</taxon>
        <taxon>Bacillati</taxon>
        <taxon>Bacillota</taxon>
        <taxon>Erysipelotrichia</taxon>
        <taxon>Erysipelotrichales</taxon>
        <taxon>Erysipelotrichaceae</taxon>
        <taxon>Dubosiella</taxon>
    </lineage>
</organism>
<sequence length="129" mass="14659">MQLLINTSSMTPIYEQIADQIKQLIKSGDLKENDPLPSVRALAKDYKISALTVKKAYDVLDDEGFIHTVHGKGSYVAAISLNVVLEEQQKVLEDELEEWISKAQRLGFSKTDLVTMFHLLMEEKYDKSK</sequence>
<accession>A0AC61R9U8</accession>
<reference evidence="1" key="1">
    <citation type="submission" date="2019-04" db="EMBL/GenBank/DDBJ databases">
        <title>Microbes associate with the intestines of laboratory mice.</title>
        <authorList>
            <person name="Navarre W."/>
            <person name="Wong E."/>
            <person name="Huang K."/>
            <person name="Tropini C."/>
            <person name="Ng K."/>
            <person name="Yu B."/>
        </authorList>
    </citation>
    <scope>NUCLEOTIDE SEQUENCE</scope>
    <source>
        <strain evidence="1">NM09_H32</strain>
    </source>
</reference>